<feature type="domain" description="PUM-HD" evidence="12">
    <location>
        <begin position="411"/>
        <end position="755"/>
    </location>
</feature>
<dbReference type="InterPro" id="IPR033712">
    <property type="entry name" value="Pumilio_RNA-bd"/>
</dbReference>
<dbReference type="PROSITE" id="PS50303">
    <property type="entry name" value="PUM_HD"/>
    <property type="match status" value="1"/>
</dbReference>
<organism evidence="13 14">
    <name type="scientific">Phaeomoniella chlamydospora</name>
    <name type="common">Phaeoacremonium chlamydosporum</name>
    <dbReference type="NCBI Taxonomy" id="158046"/>
    <lineage>
        <taxon>Eukaryota</taxon>
        <taxon>Fungi</taxon>
        <taxon>Dikarya</taxon>
        <taxon>Ascomycota</taxon>
        <taxon>Pezizomycotina</taxon>
        <taxon>Eurotiomycetes</taxon>
        <taxon>Chaetothyriomycetidae</taxon>
        <taxon>Phaeomoniellales</taxon>
        <taxon>Phaeomoniellaceae</taxon>
        <taxon>Phaeomoniella</taxon>
    </lineage>
</organism>
<feature type="repeat" description="Pumilio" evidence="10">
    <location>
        <begin position="469"/>
        <end position="504"/>
    </location>
</feature>
<dbReference type="SUPFAM" id="SSF48371">
    <property type="entry name" value="ARM repeat"/>
    <property type="match status" value="1"/>
</dbReference>
<feature type="region of interest" description="Disordered" evidence="11">
    <location>
        <begin position="127"/>
        <end position="147"/>
    </location>
</feature>
<dbReference type="OrthoDB" id="668540at2759"/>
<keyword evidence="5" id="KW-0677">Repeat</keyword>
<evidence type="ECO:0000256" key="4">
    <source>
        <dbReference type="ARBA" id="ARBA00022552"/>
    </source>
</evidence>
<feature type="compositionally biased region" description="Low complexity" evidence="11">
    <location>
        <begin position="83"/>
        <end position="93"/>
    </location>
</feature>
<dbReference type="PANTHER" id="PTHR12537">
    <property type="entry name" value="RNA BINDING PROTEIN PUMILIO-RELATED"/>
    <property type="match status" value="1"/>
</dbReference>
<evidence type="ECO:0000256" key="8">
    <source>
        <dbReference type="ARBA" id="ARBA00060736"/>
    </source>
</evidence>
<evidence type="ECO:0000256" key="9">
    <source>
        <dbReference type="ARBA" id="ARBA00081811"/>
    </source>
</evidence>
<gene>
    <name evidence="13" type="ORF">UCRPC4_g00547</name>
</gene>
<dbReference type="GO" id="GO:0005737">
    <property type="term" value="C:cytoplasm"/>
    <property type="evidence" value="ECO:0007669"/>
    <property type="project" value="UniProtKB-SubCell"/>
</dbReference>
<feature type="region of interest" description="Disordered" evidence="11">
    <location>
        <begin position="57"/>
        <end position="99"/>
    </location>
</feature>
<dbReference type="PROSITE" id="PS50302">
    <property type="entry name" value="PUM"/>
    <property type="match status" value="8"/>
</dbReference>
<dbReference type="Pfam" id="PF00806">
    <property type="entry name" value="PUF"/>
    <property type="match status" value="8"/>
</dbReference>
<feature type="repeat" description="Pumilio" evidence="10">
    <location>
        <begin position="694"/>
        <end position="729"/>
    </location>
</feature>
<dbReference type="InterPro" id="IPR016024">
    <property type="entry name" value="ARM-type_fold"/>
</dbReference>
<evidence type="ECO:0000313" key="13">
    <source>
        <dbReference type="EMBL" id="KKY28558.1"/>
    </source>
</evidence>
<comment type="caution">
    <text evidence="13">The sequence shown here is derived from an EMBL/GenBank/DDBJ whole genome shotgun (WGS) entry which is preliminary data.</text>
</comment>
<dbReference type="FunFam" id="1.25.10.10:FF:000004">
    <property type="entry name" value="Pumilio homolog 1 isoform 2"/>
    <property type="match status" value="1"/>
</dbReference>
<feature type="region of interest" description="Disordered" evidence="11">
    <location>
        <begin position="1"/>
        <end position="25"/>
    </location>
</feature>
<feature type="region of interest" description="Disordered" evidence="11">
    <location>
        <begin position="764"/>
        <end position="785"/>
    </location>
</feature>
<evidence type="ECO:0000259" key="12">
    <source>
        <dbReference type="PROSITE" id="PS50303"/>
    </source>
</evidence>
<feature type="region of interest" description="Disordered" evidence="11">
    <location>
        <begin position="182"/>
        <end position="203"/>
    </location>
</feature>
<accession>A0A0G2GZL1</accession>
<evidence type="ECO:0000256" key="11">
    <source>
        <dbReference type="SAM" id="MobiDB-lite"/>
    </source>
</evidence>
<feature type="compositionally biased region" description="Low complexity" evidence="11">
    <location>
        <begin position="764"/>
        <end position="777"/>
    </location>
</feature>
<evidence type="ECO:0000256" key="5">
    <source>
        <dbReference type="ARBA" id="ARBA00022737"/>
    </source>
</evidence>
<dbReference type="Gene3D" id="1.25.10.10">
    <property type="entry name" value="Leucine-rich Repeat Variant"/>
    <property type="match status" value="1"/>
</dbReference>
<comment type="function">
    <text evidence="7">RNA-binding nucleolar protein required for pre-rRNA processing. Involved in production of 18S rRNA and assembly of small ribosomal subunit.</text>
</comment>
<feature type="repeat" description="Pumilio" evidence="10">
    <location>
        <begin position="541"/>
        <end position="578"/>
    </location>
</feature>
<evidence type="ECO:0000256" key="7">
    <source>
        <dbReference type="ARBA" id="ARBA00024893"/>
    </source>
</evidence>
<feature type="repeat" description="Pumilio" evidence="10">
    <location>
        <begin position="505"/>
        <end position="540"/>
    </location>
</feature>
<dbReference type="GO" id="GO:0000288">
    <property type="term" value="P:nuclear-transcribed mRNA catabolic process, deadenylation-dependent decay"/>
    <property type="evidence" value="ECO:0007669"/>
    <property type="project" value="TreeGrafter"/>
</dbReference>
<sequence>MSNGVSVQNSRVHKMGNFEPSSGNIGSSYGMNNGFGSNKSNWAGSIWGNGTLKKTFGDATNEGSNRRGSHSVKTDEVEGKTGSSSLLASSESEGWNRGQGIPWGAVNGTSMSATNQTKPISPVRQRIPEPASTSQIAPSAGRSSSPYFQDGLNSLQQHISPPITNGTAQGVSETQPFANYRNRQSESVASAFSPPDRTGGNDIDFVPAFAQMKIQATEKFNGIQYSDLGSSANSFNLRNPYERQAHPLTQNQEYSNNSVEVGQDSMSQYEVQKARNGGPNPNGFLSPTSGNIRRGKINQSYHPSGTPPNVPDMLNPSISAFSKRVTEGPNAPLDRKSRGLQQLQQEPANFLAGQALQHNNAQSRMQYQNYELSGYPSVRMNPLPNTYGMPSYLGYVQPPVPPPFSTRNEPIRSPLLEEFRTNNRTNRRFELKDIYGHVVEFAGDQHGSRFIQQKLETANSDGKDQIFMEIQPNSLQLMTDLFGNYVIQKLFEHGSQAQKKILANQMKGHVRSLSNQMYGCRVVQKALEHVLTDQQAALISELNTKGLVLECVMDQNGNHVIQKAIERVPTEHIQFIIDAFLGQVAQLATHAYGCRVIQRMLEHCKDPSRRQILEELHACIPTLVIDQFGNYVIQHIIQHGDEVDRSRILSIVVNNVLAFSKHKFASNVVEKSIEYGAPQQRGEILRLLTSANGDGESPVLGLVRDQYGNYVIQKVLNVLKGAERENLINQIRPHLPSLKKVSFSKQIIAIEKIILDADYEANQSSQSSSLPSTNASTVDGPVTPGPSIGLVSPPASISGLVDESIVKTPTGPAVIKEVGMSF</sequence>
<keyword evidence="6" id="KW-0694">RNA-binding</keyword>
<keyword evidence="4" id="KW-0698">rRNA processing</keyword>
<keyword evidence="2" id="KW-0963">Cytoplasm</keyword>
<dbReference type="AlphaFoldDB" id="A0A0G2GZL1"/>
<protein>
    <recommendedName>
        <fullName evidence="9">Pumilio homology domain family member 3</fullName>
    </recommendedName>
</protein>
<evidence type="ECO:0000256" key="1">
    <source>
        <dbReference type="ARBA" id="ARBA00004496"/>
    </source>
</evidence>
<dbReference type="EMBL" id="LCWF01000012">
    <property type="protein sequence ID" value="KKY28558.1"/>
    <property type="molecule type" value="Genomic_DNA"/>
</dbReference>
<feature type="repeat" description="Pumilio" evidence="10">
    <location>
        <begin position="433"/>
        <end position="468"/>
    </location>
</feature>
<dbReference type="Proteomes" id="UP000053317">
    <property type="component" value="Unassembled WGS sequence"/>
</dbReference>
<dbReference type="InterPro" id="IPR011989">
    <property type="entry name" value="ARM-like"/>
</dbReference>
<evidence type="ECO:0000256" key="10">
    <source>
        <dbReference type="PROSITE-ProRule" id="PRU00317"/>
    </source>
</evidence>
<feature type="repeat" description="Pumilio" evidence="10">
    <location>
        <begin position="579"/>
        <end position="614"/>
    </location>
</feature>
<evidence type="ECO:0000256" key="6">
    <source>
        <dbReference type="ARBA" id="ARBA00022884"/>
    </source>
</evidence>
<comment type="subcellular location">
    <subcellularLocation>
        <location evidence="1">Cytoplasm</location>
    </subcellularLocation>
</comment>
<dbReference type="InterPro" id="IPR033133">
    <property type="entry name" value="PUM-HD"/>
</dbReference>
<feature type="compositionally biased region" description="Polar residues" evidence="11">
    <location>
        <begin position="131"/>
        <end position="147"/>
    </location>
</feature>
<feature type="repeat" description="Pumilio" evidence="10">
    <location>
        <begin position="651"/>
        <end position="686"/>
    </location>
</feature>
<keyword evidence="3" id="KW-0690">Ribosome biogenesis</keyword>
<proteinExistence type="inferred from homology"/>
<reference evidence="13 14" key="2">
    <citation type="submission" date="2015-05" db="EMBL/GenBank/DDBJ databases">
        <authorList>
            <person name="Morales-Cruz A."/>
            <person name="Amrine K.C."/>
            <person name="Cantu D."/>
        </authorList>
    </citation>
    <scope>NUCLEOTIDE SEQUENCE [LARGE SCALE GENOMIC DNA]</scope>
    <source>
        <strain evidence="13">UCRPC4</strain>
    </source>
</reference>
<feature type="compositionally biased region" description="Polar residues" evidence="11">
    <location>
        <begin position="1"/>
        <end position="10"/>
    </location>
</feature>
<evidence type="ECO:0000313" key="14">
    <source>
        <dbReference type="Proteomes" id="UP000053317"/>
    </source>
</evidence>
<dbReference type="CDD" id="cd07920">
    <property type="entry name" value="Pumilio"/>
    <property type="match status" value="1"/>
</dbReference>
<dbReference type="InterPro" id="IPR001313">
    <property type="entry name" value="Pumilio_RNA-bd_rpt"/>
</dbReference>
<dbReference type="SMART" id="SM00025">
    <property type="entry name" value="Pumilio"/>
    <property type="match status" value="8"/>
</dbReference>
<evidence type="ECO:0000256" key="3">
    <source>
        <dbReference type="ARBA" id="ARBA00022517"/>
    </source>
</evidence>
<dbReference type="PANTHER" id="PTHR12537:SF12">
    <property type="entry name" value="MATERNAL PROTEIN PUMILIO"/>
    <property type="match status" value="1"/>
</dbReference>
<name>A0A0G2GZL1_PHACM</name>
<evidence type="ECO:0000256" key="2">
    <source>
        <dbReference type="ARBA" id="ARBA00022490"/>
    </source>
</evidence>
<feature type="repeat" description="Pumilio" evidence="10">
    <location>
        <begin position="615"/>
        <end position="650"/>
    </location>
</feature>
<dbReference type="GO" id="GO:0003730">
    <property type="term" value="F:mRNA 3'-UTR binding"/>
    <property type="evidence" value="ECO:0007669"/>
    <property type="project" value="TreeGrafter"/>
</dbReference>
<keyword evidence="14" id="KW-1185">Reference proteome</keyword>
<reference evidence="13 14" key="1">
    <citation type="submission" date="2015-05" db="EMBL/GenBank/DDBJ databases">
        <title>Distinctive expansion of gene families associated with plant cell wall degradation and secondary metabolism in the genomes of grapevine trunk pathogens.</title>
        <authorList>
            <person name="Lawrence D.P."/>
            <person name="Travadon R."/>
            <person name="Rolshausen P.E."/>
            <person name="Baumgartner K."/>
        </authorList>
    </citation>
    <scope>NUCLEOTIDE SEQUENCE [LARGE SCALE GENOMIC DNA]</scope>
    <source>
        <strain evidence="13">UCRPC4</strain>
    </source>
</reference>
<dbReference type="GO" id="GO:0006364">
    <property type="term" value="P:rRNA processing"/>
    <property type="evidence" value="ECO:0007669"/>
    <property type="project" value="UniProtKB-KW"/>
</dbReference>
<comment type="similarity">
    <text evidence="8">Belongs to the PUF3 family.</text>
</comment>